<proteinExistence type="inferred from homology"/>
<dbReference type="InterPro" id="IPR029063">
    <property type="entry name" value="SAM-dependent_MTases_sf"/>
</dbReference>
<dbReference type="SUPFAM" id="SSF88697">
    <property type="entry name" value="PUA domain-like"/>
    <property type="match status" value="1"/>
</dbReference>
<evidence type="ECO:0000256" key="4">
    <source>
        <dbReference type="ARBA" id="ARBA00022884"/>
    </source>
</evidence>
<dbReference type="PROSITE" id="PS51686">
    <property type="entry name" value="SAM_MT_RSMB_NOP"/>
    <property type="match status" value="1"/>
</dbReference>
<dbReference type="PROSITE" id="PS50890">
    <property type="entry name" value="PUA"/>
    <property type="match status" value="1"/>
</dbReference>
<keyword evidence="2 5" id="KW-0808">Transferase</keyword>
<evidence type="ECO:0000256" key="2">
    <source>
        <dbReference type="ARBA" id="ARBA00022679"/>
    </source>
</evidence>
<accession>A0A6G0Z1V2</accession>
<dbReference type="GO" id="GO:0003723">
    <property type="term" value="F:RNA binding"/>
    <property type="evidence" value="ECO:0007669"/>
    <property type="project" value="UniProtKB-UniRule"/>
</dbReference>
<evidence type="ECO:0000259" key="6">
    <source>
        <dbReference type="PROSITE" id="PS51686"/>
    </source>
</evidence>
<feature type="domain" description="SAM-dependent MTase RsmB/NOP-type" evidence="6">
    <location>
        <begin position="148"/>
        <end position="455"/>
    </location>
</feature>
<keyword evidence="3 5" id="KW-0949">S-adenosyl-L-methionine</keyword>
<dbReference type="InterPro" id="IPR001678">
    <property type="entry name" value="MeTrfase_RsmB-F_NOP2_dom"/>
</dbReference>
<dbReference type="SUPFAM" id="SSF53335">
    <property type="entry name" value="S-adenosyl-L-methionine-dependent methyltransferases"/>
    <property type="match status" value="1"/>
</dbReference>
<evidence type="ECO:0000256" key="5">
    <source>
        <dbReference type="PROSITE-ProRule" id="PRU01023"/>
    </source>
</evidence>
<dbReference type="Gene3D" id="2.30.130.10">
    <property type="entry name" value="PUA domain"/>
    <property type="match status" value="1"/>
</dbReference>
<dbReference type="CDD" id="cd02440">
    <property type="entry name" value="AdoMet_MTases"/>
    <property type="match status" value="1"/>
</dbReference>
<organism evidence="7 8">
    <name type="scientific">Aphis craccivora</name>
    <name type="common">Cowpea aphid</name>
    <dbReference type="NCBI Taxonomy" id="307492"/>
    <lineage>
        <taxon>Eukaryota</taxon>
        <taxon>Metazoa</taxon>
        <taxon>Ecdysozoa</taxon>
        <taxon>Arthropoda</taxon>
        <taxon>Hexapoda</taxon>
        <taxon>Insecta</taxon>
        <taxon>Pterygota</taxon>
        <taxon>Neoptera</taxon>
        <taxon>Paraneoptera</taxon>
        <taxon>Hemiptera</taxon>
        <taxon>Sternorrhyncha</taxon>
        <taxon>Aphidomorpha</taxon>
        <taxon>Aphidoidea</taxon>
        <taxon>Aphididae</taxon>
        <taxon>Aphidini</taxon>
        <taxon>Aphis</taxon>
        <taxon>Aphis</taxon>
    </lineage>
</organism>
<dbReference type="PANTHER" id="PTHR22807">
    <property type="entry name" value="NOP2 YEAST -RELATED NOL1/NOP2/FMU SUN DOMAIN-CONTAINING"/>
    <property type="match status" value="1"/>
</dbReference>
<evidence type="ECO:0000313" key="8">
    <source>
        <dbReference type="Proteomes" id="UP000478052"/>
    </source>
</evidence>
<comment type="caution">
    <text evidence="7">The sequence shown here is derived from an EMBL/GenBank/DDBJ whole genome shotgun (WGS) entry which is preliminary data.</text>
</comment>
<comment type="similarity">
    <text evidence="5">Belongs to the class I-like SAM-binding methyltransferase superfamily. RsmB/NOP family.</text>
</comment>
<feature type="binding site" evidence="5">
    <location>
        <position position="297"/>
    </location>
    <ligand>
        <name>S-adenosyl-L-methionine</name>
        <dbReference type="ChEBI" id="CHEBI:59789"/>
    </ligand>
</feature>
<dbReference type="AlphaFoldDB" id="A0A6G0Z1V2"/>
<dbReference type="Proteomes" id="UP000478052">
    <property type="component" value="Unassembled WGS sequence"/>
</dbReference>
<evidence type="ECO:0000256" key="1">
    <source>
        <dbReference type="ARBA" id="ARBA00022603"/>
    </source>
</evidence>
<dbReference type="InterPro" id="IPR036974">
    <property type="entry name" value="PUA_sf"/>
</dbReference>
<dbReference type="PRINTS" id="PR02008">
    <property type="entry name" value="RCMTFAMILY"/>
</dbReference>
<dbReference type="EMBL" id="VUJU01001597">
    <property type="protein sequence ID" value="KAF0764590.1"/>
    <property type="molecule type" value="Genomic_DNA"/>
</dbReference>
<dbReference type="Pfam" id="PF01189">
    <property type="entry name" value="Methyltr_RsmB-F"/>
    <property type="match status" value="1"/>
</dbReference>
<evidence type="ECO:0000256" key="3">
    <source>
        <dbReference type="ARBA" id="ARBA00022691"/>
    </source>
</evidence>
<feature type="binding site" evidence="5">
    <location>
        <position position="327"/>
    </location>
    <ligand>
        <name>S-adenosyl-L-methionine</name>
        <dbReference type="ChEBI" id="CHEBI:59789"/>
    </ligand>
</feature>
<dbReference type="GO" id="GO:0008173">
    <property type="term" value="F:RNA methyltransferase activity"/>
    <property type="evidence" value="ECO:0007669"/>
    <property type="project" value="InterPro"/>
</dbReference>
<keyword evidence="8" id="KW-1185">Reference proteome</keyword>
<dbReference type="GO" id="GO:0001510">
    <property type="term" value="P:RNA methylation"/>
    <property type="evidence" value="ECO:0007669"/>
    <property type="project" value="InterPro"/>
</dbReference>
<feature type="binding site" evidence="5">
    <location>
        <position position="270"/>
    </location>
    <ligand>
        <name>S-adenosyl-L-methionine</name>
        <dbReference type="ChEBI" id="CHEBI:59789"/>
    </ligand>
</feature>
<keyword evidence="4 5" id="KW-0694">RNA-binding</keyword>
<protein>
    <submittedName>
        <fullName evidence="7">Putative methyltransferase NSUN6 isoform X1</fullName>
    </submittedName>
</protein>
<sequence>MKKMMRQAQVVRPHNLDEYLMNLLKSIYKTRNLSVEEVSQWLTSAPLNSYFRVNTLKITPLEVMTSINEQISNLKRIKNNKKEQHSVRVHKHLSDCIVISPMDKSLLDLSHKNEEVIVDIATGQSALRGSHIFAPGIMAMAPEVQVDSFISVYADLAKGCKRGYQKYYDNPMKMFVGNGVAKMNRRQLFNGDINPKGIAVEMTDPVTGIPSFKLPDEYGMLQNLPSIVTGHALDVNDNNLKVLDMCAAPGNKTTHIATLMNNKGSIDAIDKSKTKLKKVELRCNNFGIQNVKIHHFDSLISVDTNNINNNDDRPPFKNESFDRVLLDAPCSNLGQRPLLNIQVDKNLIKSFPALQRKLLINVIDSITAVDLVKPGGILVYSTCTITLEENEHNVAWVLEKFPQMELIEINSEIGSSGIATQVGLNENLCKLVRRFGPENAEEDSIGFFISKFQKKAK</sequence>
<dbReference type="Gene3D" id="3.40.50.150">
    <property type="entry name" value="Vaccinia Virus protein VP39"/>
    <property type="match status" value="1"/>
</dbReference>
<name>A0A6G0Z1V2_APHCR</name>
<dbReference type="InterPro" id="IPR015947">
    <property type="entry name" value="PUA-like_sf"/>
</dbReference>
<dbReference type="OrthoDB" id="260824at2759"/>
<dbReference type="CDD" id="cd21150">
    <property type="entry name" value="PUA_NSun6-like"/>
    <property type="match status" value="1"/>
</dbReference>
<gene>
    <name evidence="7" type="ORF">FWK35_00013860</name>
</gene>
<feature type="binding site" evidence="5">
    <location>
        <begin position="246"/>
        <end position="252"/>
    </location>
    <ligand>
        <name>S-adenosyl-L-methionine</name>
        <dbReference type="ChEBI" id="CHEBI:59789"/>
    </ligand>
</feature>
<evidence type="ECO:0000313" key="7">
    <source>
        <dbReference type="EMBL" id="KAF0764590.1"/>
    </source>
</evidence>
<reference evidence="7 8" key="1">
    <citation type="submission" date="2019-08" db="EMBL/GenBank/DDBJ databases">
        <title>Whole genome of Aphis craccivora.</title>
        <authorList>
            <person name="Voronova N.V."/>
            <person name="Shulinski R.S."/>
            <person name="Bandarenka Y.V."/>
            <person name="Zhorov D.G."/>
            <person name="Warner D."/>
        </authorList>
    </citation>
    <scope>NUCLEOTIDE SEQUENCE [LARGE SCALE GENOMIC DNA]</scope>
    <source>
        <strain evidence="7">180601</strain>
        <tissue evidence="7">Whole Body</tissue>
    </source>
</reference>
<keyword evidence="1 5" id="KW-0489">Methyltransferase</keyword>
<dbReference type="InterPro" id="IPR023267">
    <property type="entry name" value="RCMT"/>
</dbReference>
<dbReference type="InterPro" id="IPR049560">
    <property type="entry name" value="MeTrfase_RsmB-F_NOP2_cat"/>
</dbReference>
<feature type="active site" description="Nucleophile" evidence="5">
    <location>
        <position position="383"/>
    </location>
</feature>
<dbReference type="PANTHER" id="PTHR22807:SF34">
    <property type="entry name" value="TRNA (CYTOSINE(72)-C(5))-METHYLTRANSFERASE NSUN6"/>
    <property type="match status" value="1"/>
</dbReference>